<dbReference type="Proteomes" id="UP000016600">
    <property type="component" value="Unassembled WGS sequence"/>
</dbReference>
<reference evidence="3 4" key="1">
    <citation type="submission" date="2013-08" db="EMBL/GenBank/DDBJ databases">
        <authorList>
            <person name="Durkin A.S."/>
            <person name="Haft D.R."/>
            <person name="McCorrison J."/>
            <person name="Torralba M."/>
            <person name="Gillis M."/>
            <person name="Haft D.H."/>
            <person name="Methe B."/>
            <person name="Sutton G."/>
            <person name="Nelson K.E."/>
        </authorList>
    </citation>
    <scope>NUCLEOTIDE SEQUENCE [LARGE SCALE GENOMIC DNA]</scope>
    <source>
        <strain evidence="3 4">F0068</strain>
    </source>
</reference>
<feature type="chain" id="PRO_5004631473" evidence="1">
    <location>
        <begin position="22"/>
        <end position="251"/>
    </location>
</feature>
<organism evidence="3 4">
    <name type="scientific">Hoylesella pleuritidis F0068</name>
    <dbReference type="NCBI Taxonomy" id="1081904"/>
    <lineage>
        <taxon>Bacteria</taxon>
        <taxon>Pseudomonadati</taxon>
        <taxon>Bacteroidota</taxon>
        <taxon>Bacteroidia</taxon>
        <taxon>Bacteroidales</taxon>
        <taxon>Prevotellaceae</taxon>
        <taxon>Hoylesella</taxon>
    </lineage>
</organism>
<evidence type="ECO:0000313" key="3">
    <source>
        <dbReference type="EMBL" id="ERK00653.1"/>
    </source>
</evidence>
<protein>
    <submittedName>
        <fullName evidence="3">Outer membrane protein beta-barrel domain protein</fullName>
    </submittedName>
</protein>
<dbReference type="Pfam" id="PF13568">
    <property type="entry name" value="OMP_b-brl_2"/>
    <property type="match status" value="1"/>
</dbReference>
<evidence type="ECO:0000259" key="2">
    <source>
        <dbReference type="Pfam" id="PF13568"/>
    </source>
</evidence>
<keyword evidence="4" id="KW-1185">Reference proteome</keyword>
<evidence type="ECO:0000256" key="1">
    <source>
        <dbReference type="SAM" id="SignalP"/>
    </source>
</evidence>
<accession>U2L826</accession>
<proteinExistence type="predicted"/>
<feature type="domain" description="Outer membrane protein beta-barrel" evidence="2">
    <location>
        <begin position="30"/>
        <end position="226"/>
    </location>
</feature>
<name>U2L826_9BACT</name>
<dbReference type="InterPro" id="IPR025665">
    <property type="entry name" value="Beta-barrel_OMP_2"/>
</dbReference>
<dbReference type="PATRIC" id="fig|1081904.3.peg.1612"/>
<comment type="caution">
    <text evidence="3">The sequence shown here is derived from an EMBL/GenBank/DDBJ whole genome shotgun (WGS) entry which is preliminary data.</text>
</comment>
<evidence type="ECO:0000313" key="4">
    <source>
        <dbReference type="Proteomes" id="UP000016600"/>
    </source>
</evidence>
<feature type="signal peptide" evidence="1">
    <location>
        <begin position="1"/>
        <end position="21"/>
    </location>
</feature>
<dbReference type="RefSeq" id="WP_021584211.1">
    <property type="nucleotide sequence ID" value="NZ_AWET01000036.1"/>
</dbReference>
<gene>
    <name evidence="3" type="ORF">HMPREF1218_0570</name>
</gene>
<dbReference type="EMBL" id="AWET01000036">
    <property type="protein sequence ID" value="ERK00653.1"/>
    <property type="molecule type" value="Genomic_DNA"/>
</dbReference>
<dbReference type="AlphaFoldDB" id="U2L826"/>
<keyword evidence="1" id="KW-0732">Signal</keyword>
<sequence length="251" mass="28140">MTVKKIFAALLIGVSALTTQANGLIDDAVFNVRLGYSLGGMAPVGLPNTIRSLDSYHLRPNFVLGLDMNNAIDSHWGWATGIRIERKGMYIDATVKNYHMAIERGGQALEGYYTGHEVTEAKQMLITVPVQATYNLCQNLSLRLGPYVSFVMSKQFDGYVYDGYLRVNEPTGDKVVMGNTIADRGSYDFSDRMRSLQYGIDFGVDWCFYHQVGAFAELSWGLNSIHHSDFKTIEQKLYPIYGTIGLTYRIK</sequence>